<sequence length="359" mass="41868">MWDRKDVFNRFESSNKRWQALCKKSEETLESQKYLKEEVMLQYVYPRLDVNVSKGVNHLLKSPFCVHPKTGRCGHVILIKINDFTVQMIIGIMIAIIEELNTTESKDEDGKKIKDYKKTSLAGSMVVFEKFLTSLENSWKGKKLEESGQMIRQLFKSILWIHFYSLDTNFLTVNMFKCVKKMFSTTKKMEDLDASYFWLMLNVHCVHVCLACLLESQCQKNMNFFILAQNWGMARNCYWYDLTLTLFSWFIGRNYFLYYGFQDTGSPGHVSSQSGSSINHNKKAQRLGLRTSRAKKKKMTAKTPITKKLNCQMNRSKPLLAITCMQSVLVNKGNTTDFRVENRQSQPIKKCRAYLPPRM</sequence>
<evidence type="ECO:0000256" key="1">
    <source>
        <dbReference type="ARBA" id="ARBA00009762"/>
    </source>
</evidence>
<dbReference type="Pfam" id="PF01896">
    <property type="entry name" value="DNA_primase_S"/>
    <property type="match status" value="1"/>
</dbReference>
<keyword evidence="3" id="KW-0548">Nucleotidyltransferase</keyword>
<dbReference type="AlphaFoldDB" id="A0A8B6CN07"/>
<dbReference type="InterPro" id="IPR002755">
    <property type="entry name" value="DNA_primase_S"/>
</dbReference>
<evidence type="ECO:0000313" key="3">
    <source>
        <dbReference type="EMBL" id="VDI06890.1"/>
    </source>
</evidence>
<keyword evidence="2 3" id="KW-0808">Transferase</keyword>
<dbReference type="SUPFAM" id="SSF56747">
    <property type="entry name" value="Prim-pol domain"/>
    <property type="match status" value="1"/>
</dbReference>
<keyword evidence="2" id="KW-0804">Transcription</keyword>
<protein>
    <recommendedName>
        <fullName evidence="2">DNA primase</fullName>
        <ecNumber evidence="2">2.7.7.-</ecNumber>
    </recommendedName>
</protein>
<reference evidence="3" key="1">
    <citation type="submission" date="2018-11" db="EMBL/GenBank/DDBJ databases">
        <authorList>
            <person name="Alioto T."/>
            <person name="Alioto T."/>
        </authorList>
    </citation>
    <scope>NUCLEOTIDE SEQUENCE</scope>
</reference>
<dbReference type="GO" id="GO:0006269">
    <property type="term" value="P:DNA replication, synthesis of primer"/>
    <property type="evidence" value="ECO:0007669"/>
    <property type="project" value="UniProtKB-KW"/>
</dbReference>
<accession>A0A8B6CN07</accession>
<dbReference type="GO" id="GO:0000428">
    <property type="term" value="C:DNA-directed RNA polymerase complex"/>
    <property type="evidence" value="ECO:0007669"/>
    <property type="project" value="UniProtKB-KW"/>
</dbReference>
<name>A0A8B6CN07_MYTGA</name>
<evidence type="ECO:0000256" key="2">
    <source>
        <dbReference type="RuleBase" id="RU003514"/>
    </source>
</evidence>
<keyword evidence="4" id="KW-1185">Reference proteome</keyword>
<keyword evidence="2" id="KW-0240">DNA-directed RNA polymerase</keyword>
<comment type="caution">
    <text evidence="3">The sequence shown here is derived from an EMBL/GenBank/DDBJ whole genome shotgun (WGS) entry which is preliminary data.</text>
</comment>
<dbReference type="Proteomes" id="UP000596742">
    <property type="component" value="Unassembled WGS sequence"/>
</dbReference>
<dbReference type="EMBL" id="UYJE01001984">
    <property type="protein sequence ID" value="VDI06890.1"/>
    <property type="molecule type" value="Genomic_DNA"/>
</dbReference>
<gene>
    <name evidence="3" type="ORF">MGAL_10B085221</name>
</gene>
<dbReference type="Gene3D" id="3.90.920.10">
    <property type="entry name" value="DNA primase, PRIM domain"/>
    <property type="match status" value="1"/>
</dbReference>
<comment type="similarity">
    <text evidence="1 2">Belongs to the eukaryotic-type primase small subunit family.</text>
</comment>
<evidence type="ECO:0000313" key="4">
    <source>
        <dbReference type="Proteomes" id="UP000596742"/>
    </source>
</evidence>
<dbReference type="EC" id="2.7.7.-" evidence="2"/>
<organism evidence="3 4">
    <name type="scientific">Mytilus galloprovincialis</name>
    <name type="common">Mediterranean mussel</name>
    <dbReference type="NCBI Taxonomy" id="29158"/>
    <lineage>
        <taxon>Eukaryota</taxon>
        <taxon>Metazoa</taxon>
        <taxon>Spiralia</taxon>
        <taxon>Lophotrochozoa</taxon>
        <taxon>Mollusca</taxon>
        <taxon>Bivalvia</taxon>
        <taxon>Autobranchia</taxon>
        <taxon>Pteriomorphia</taxon>
        <taxon>Mytilida</taxon>
        <taxon>Mytiloidea</taxon>
        <taxon>Mytilidae</taxon>
        <taxon>Mytilinae</taxon>
        <taxon>Mytilus</taxon>
    </lineage>
</organism>
<dbReference type="PANTHER" id="PTHR10536">
    <property type="entry name" value="DNA PRIMASE SMALL SUBUNIT"/>
    <property type="match status" value="1"/>
</dbReference>
<dbReference type="OrthoDB" id="19606at2759"/>
<keyword evidence="2" id="KW-0235">DNA replication</keyword>
<proteinExistence type="inferred from homology"/>
<dbReference type="GO" id="GO:0003899">
    <property type="term" value="F:DNA-directed RNA polymerase activity"/>
    <property type="evidence" value="ECO:0007669"/>
    <property type="project" value="InterPro"/>
</dbReference>
<feature type="non-terminal residue" evidence="3">
    <location>
        <position position="359"/>
    </location>
</feature>
<keyword evidence="2" id="KW-0639">Primosome</keyword>